<organism evidence="2 3">
    <name type="scientific">Rhodoplanes tepidamans</name>
    <name type="common">Rhodoplanes cryptolactis</name>
    <dbReference type="NCBI Taxonomy" id="200616"/>
    <lineage>
        <taxon>Bacteria</taxon>
        <taxon>Pseudomonadati</taxon>
        <taxon>Pseudomonadota</taxon>
        <taxon>Alphaproteobacteria</taxon>
        <taxon>Hyphomicrobiales</taxon>
        <taxon>Nitrobacteraceae</taxon>
        <taxon>Rhodoplanes</taxon>
    </lineage>
</organism>
<dbReference type="SUPFAM" id="SSF69279">
    <property type="entry name" value="Phage tail proteins"/>
    <property type="match status" value="1"/>
</dbReference>
<feature type="compositionally biased region" description="Basic and acidic residues" evidence="1">
    <location>
        <begin position="261"/>
        <end position="279"/>
    </location>
</feature>
<comment type="caution">
    <text evidence="2">The sequence shown here is derived from an EMBL/GenBank/DDBJ whole genome shotgun (WGS) entry which is preliminary data.</text>
</comment>
<sequence length="347" mass="37367">MSETAIYRVVVDGTDISRALAPILISLKVSLHAEKSSDTATIEIDDTNGRIRFPRDGASMSVELGWQHSGTALVFMGTVDDVKSRGARGAGRTITITARSAETKGKGKEHQDRHWDDKSLKEVLEDAAKAAGITVKVDPKLGAIKREWWGMNAESFYHFGTRLSREVGGAFKVFGKTAVFAARNAGLSMSGAALSIVTARWGDNLINWDIAPVTGRPRFKAVEARWFDRKEAKWKREKVEIDDPSAVASAITRFVRKDKDEAKAAATNDKSDSEREKGEGSVLIDGNVAATPEGTCIVIGARPGVDGSYRIDTVDHELSRSNGFTTSLSLKQPSGDAGKDSRGSAGG</sequence>
<evidence type="ECO:0000313" key="3">
    <source>
        <dbReference type="Proteomes" id="UP001165652"/>
    </source>
</evidence>
<evidence type="ECO:0000313" key="2">
    <source>
        <dbReference type="EMBL" id="MDC7784750.1"/>
    </source>
</evidence>
<accession>A0ABT5J540</accession>
<reference evidence="2" key="2">
    <citation type="submission" date="2023-02" db="EMBL/GenBank/DDBJ databases">
        <authorList>
            <person name="Rayyan A."/>
            <person name="Meyer T."/>
            <person name="Kyndt J.A."/>
        </authorList>
    </citation>
    <scope>NUCLEOTIDE SEQUENCE</scope>
    <source>
        <strain evidence="2">DSM 9987</strain>
    </source>
</reference>
<feature type="compositionally biased region" description="Basic and acidic residues" evidence="1">
    <location>
        <begin position="337"/>
        <end position="347"/>
    </location>
</feature>
<reference evidence="2" key="1">
    <citation type="journal article" date="2023" name="Microbiol Resour">
        <title>Genome Sequences of Rhodoplanes serenus and Two Thermotolerant Strains, Rhodoplanes tepidamans and 'Rhodoplanes cryptolactis,' Further Refine the Genus.</title>
        <authorList>
            <person name="Rayyan A.A."/>
            <person name="Kyndt J.A."/>
        </authorList>
    </citation>
    <scope>NUCLEOTIDE SEQUENCE</scope>
    <source>
        <strain evidence="2">DSM 9987</strain>
    </source>
</reference>
<dbReference type="Proteomes" id="UP001165652">
    <property type="component" value="Unassembled WGS sequence"/>
</dbReference>
<feature type="compositionally biased region" description="Polar residues" evidence="1">
    <location>
        <begin position="323"/>
        <end position="332"/>
    </location>
</feature>
<dbReference type="RefSeq" id="WP_272775596.1">
    <property type="nucleotide sequence ID" value="NZ_JAQQLI010000003.1"/>
</dbReference>
<gene>
    <name evidence="2" type="ORF">PQJ73_03560</name>
</gene>
<feature type="region of interest" description="Disordered" evidence="1">
    <location>
        <begin position="323"/>
        <end position="347"/>
    </location>
</feature>
<keyword evidence="3" id="KW-1185">Reference proteome</keyword>
<name>A0ABT5J540_RHOTP</name>
<evidence type="ECO:0000256" key="1">
    <source>
        <dbReference type="SAM" id="MobiDB-lite"/>
    </source>
</evidence>
<proteinExistence type="predicted"/>
<protein>
    <submittedName>
        <fullName evidence="2">Contractile injection system protein, VgrG/Pvc8 family</fullName>
    </submittedName>
</protein>
<dbReference type="EMBL" id="JAQQLI010000003">
    <property type="protein sequence ID" value="MDC7784750.1"/>
    <property type="molecule type" value="Genomic_DNA"/>
</dbReference>
<feature type="region of interest" description="Disordered" evidence="1">
    <location>
        <begin position="261"/>
        <end position="286"/>
    </location>
</feature>